<proteinExistence type="predicted"/>
<keyword evidence="6" id="KW-0489">Methyltransferase</keyword>
<name>A0A0A0D937_9PROT</name>
<comment type="cofactor">
    <cofactor evidence="1">
        <name>a divalent metal cation</name>
        <dbReference type="ChEBI" id="CHEBI:60240"/>
    </cofactor>
</comment>
<feature type="binding site" evidence="5">
    <location>
        <begin position="116"/>
        <end position="119"/>
    </location>
    <ligand>
        <name>substrate</name>
    </ligand>
</feature>
<dbReference type="Proteomes" id="UP000029995">
    <property type="component" value="Unassembled WGS sequence"/>
</dbReference>
<dbReference type="CDD" id="cd16841">
    <property type="entry name" value="RraA_family"/>
    <property type="match status" value="1"/>
</dbReference>
<dbReference type="OrthoDB" id="8717144at2"/>
<evidence type="ECO:0000256" key="1">
    <source>
        <dbReference type="ARBA" id="ARBA00001968"/>
    </source>
</evidence>
<evidence type="ECO:0000256" key="5">
    <source>
        <dbReference type="PIRSR" id="PIRSR605493-1"/>
    </source>
</evidence>
<dbReference type="PANTHER" id="PTHR33254:SF4">
    <property type="entry name" value="4-HYDROXY-4-METHYL-2-OXOGLUTARATE ALDOLASE 3-RELATED"/>
    <property type="match status" value="1"/>
</dbReference>
<sequence length="252" mass="27279">METRVTTIEIKDIARPPRALCDALAAIGTATLSSELAQHLGIRDAQIRGPRPLKKGRTIAGPALTLQCMPKREDLYGAAEYGNPELQLHRHVMYPTQPGDVIVVDARGDLGSGIFGEMMLTFFAGRGGVGVVVDGCIRDSAAAAELDLGIWVRDVTPNYHAQTSIIPFAVNVPVACSNVLVIPGDIIVADDDGVVVVPIGLAPKLVEIAGQHTEWEEFTRIRLSQGGDLRKYYPLTKEAEAEYRAWRDAQGR</sequence>
<keyword evidence="6" id="KW-0808">Transferase</keyword>
<dbReference type="SUPFAM" id="SSF89562">
    <property type="entry name" value="RraA-like"/>
    <property type="match status" value="1"/>
</dbReference>
<evidence type="ECO:0000313" key="7">
    <source>
        <dbReference type="Proteomes" id="UP000029995"/>
    </source>
</evidence>
<dbReference type="EMBL" id="JANX01000077">
    <property type="protein sequence ID" value="KGM34659.1"/>
    <property type="molecule type" value="Genomic_DNA"/>
</dbReference>
<evidence type="ECO:0000256" key="4">
    <source>
        <dbReference type="ARBA" id="ARBA00030169"/>
    </source>
</evidence>
<accession>A0A0A0D937</accession>
<dbReference type="NCBIfam" id="NF006093">
    <property type="entry name" value="PRK08245.1"/>
    <property type="match status" value="1"/>
</dbReference>
<evidence type="ECO:0000256" key="3">
    <source>
        <dbReference type="ARBA" id="ARBA00029596"/>
    </source>
</evidence>
<keyword evidence="5" id="KW-0479">Metal-binding</keyword>
<reference evidence="6 7" key="1">
    <citation type="submission" date="2014-01" db="EMBL/GenBank/DDBJ databases">
        <title>Genome sequence determination for a cystic fibrosis isolate, Inquilinus limosus.</title>
        <authorList>
            <person name="Pino M."/>
            <person name="Di Conza J."/>
            <person name="Gutkind G."/>
        </authorList>
    </citation>
    <scope>NUCLEOTIDE SEQUENCE [LARGE SCALE GENOMIC DNA]</scope>
    <source>
        <strain evidence="6 7">MP06</strain>
    </source>
</reference>
<dbReference type="PANTHER" id="PTHR33254">
    <property type="entry name" value="4-HYDROXY-4-METHYL-2-OXOGLUTARATE ALDOLASE 3-RELATED"/>
    <property type="match status" value="1"/>
</dbReference>
<organism evidence="6 7">
    <name type="scientific">Inquilinus limosus MP06</name>
    <dbReference type="NCBI Taxonomy" id="1398085"/>
    <lineage>
        <taxon>Bacteria</taxon>
        <taxon>Pseudomonadati</taxon>
        <taxon>Pseudomonadota</taxon>
        <taxon>Alphaproteobacteria</taxon>
        <taxon>Rhodospirillales</taxon>
        <taxon>Rhodospirillaceae</taxon>
        <taxon>Inquilinus</taxon>
    </lineage>
</organism>
<dbReference type="Gene3D" id="3.50.30.40">
    <property type="entry name" value="Ribonuclease E inhibitor RraA/RraA-like"/>
    <property type="match status" value="1"/>
</dbReference>
<dbReference type="InterPro" id="IPR005493">
    <property type="entry name" value="RraA/RraA-like"/>
</dbReference>
<evidence type="ECO:0000256" key="2">
    <source>
        <dbReference type="ARBA" id="ARBA00016549"/>
    </source>
</evidence>
<keyword evidence="5" id="KW-0460">Magnesium</keyword>
<feature type="binding site" evidence="5">
    <location>
        <position position="139"/>
    </location>
    <ligand>
        <name>Mg(2+)</name>
        <dbReference type="ChEBI" id="CHEBI:18420"/>
    </ligand>
</feature>
<dbReference type="AlphaFoldDB" id="A0A0A0D937"/>
<dbReference type="Pfam" id="PF03737">
    <property type="entry name" value="RraA-like"/>
    <property type="match status" value="1"/>
</dbReference>
<gene>
    <name evidence="6" type="ORF">P409_08990</name>
</gene>
<dbReference type="InterPro" id="IPR036704">
    <property type="entry name" value="RraA/RraA-like_sf"/>
</dbReference>
<dbReference type="GO" id="GO:0046872">
    <property type="term" value="F:metal ion binding"/>
    <property type="evidence" value="ECO:0007669"/>
    <property type="project" value="UniProtKB-KW"/>
</dbReference>
<protein>
    <recommendedName>
        <fullName evidence="2">Putative 4-hydroxy-4-methyl-2-oxoglutarate aldolase</fullName>
    </recommendedName>
    <alternativeName>
        <fullName evidence="3">Regulator of ribonuclease activity homolog</fullName>
    </alternativeName>
    <alternativeName>
        <fullName evidence="4">RraA-like protein</fullName>
    </alternativeName>
</protein>
<dbReference type="GO" id="GO:0032259">
    <property type="term" value="P:methylation"/>
    <property type="evidence" value="ECO:0007669"/>
    <property type="project" value="UniProtKB-KW"/>
</dbReference>
<comment type="caution">
    <text evidence="6">The sequence shown here is derived from an EMBL/GenBank/DDBJ whole genome shotgun (WGS) entry which is preliminary data.</text>
</comment>
<comment type="cofactor">
    <cofactor evidence="5">
        <name>Mg(2+)</name>
        <dbReference type="ChEBI" id="CHEBI:18420"/>
    </cofactor>
</comment>
<feature type="binding site" evidence="5">
    <location>
        <position position="138"/>
    </location>
    <ligand>
        <name>substrate</name>
    </ligand>
</feature>
<evidence type="ECO:0000313" key="6">
    <source>
        <dbReference type="EMBL" id="KGM34659.1"/>
    </source>
</evidence>
<dbReference type="GO" id="GO:0008168">
    <property type="term" value="F:methyltransferase activity"/>
    <property type="evidence" value="ECO:0007669"/>
    <property type="project" value="UniProtKB-KW"/>
</dbReference>